<organism evidence="6 7">
    <name type="scientific">Nakamurella aerolata</name>
    <dbReference type="NCBI Taxonomy" id="1656892"/>
    <lineage>
        <taxon>Bacteria</taxon>
        <taxon>Bacillati</taxon>
        <taxon>Actinomycetota</taxon>
        <taxon>Actinomycetes</taxon>
        <taxon>Nakamurellales</taxon>
        <taxon>Nakamurellaceae</taxon>
        <taxon>Nakamurella</taxon>
    </lineage>
</organism>
<comment type="caution">
    <text evidence="6">The sequence shown here is derived from an EMBL/GenBank/DDBJ whole genome shotgun (WGS) entry which is preliminary data.</text>
</comment>
<evidence type="ECO:0000256" key="2">
    <source>
        <dbReference type="ARBA" id="ARBA00022801"/>
    </source>
</evidence>
<dbReference type="InterPro" id="IPR010016">
    <property type="entry name" value="PxpB"/>
</dbReference>
<dbReference type="Proteomes" id="UP000562984">
    <property type="component" value="Unassembled WGS sequence"/>
</dbReference>
<accession>A0A849AAD9</accession>
<keyword evidence="7" id="KW-1185">Reference proteome</keyword>
<dbReference type="AlphaFoldDB" id="A0A849AAD9"/>
<sequence>MGDRALLLEVDSADQVAALDQLLRQRVSGRASSGSATASEIVEVVPAARTLLVRTRDVPSAALWEALGALVRGGVVGGSVVGGGVVGGGLDAEQPNPAATVLGAGAGSGPGSAAGSGAEADAGRGAGSGAAADLPVEIPVRYDGADLGEVAALTGLGVAELIAAHTDSVWRAAFAGFAPGFAYLTGGDPRLAVPRRTHPRTEIPSGAVGLAGEYCGIYPRRSPGGWQLIGRTDAVLWDERRDPPALLTPGTLVRFVAVRDGR</sequence>
<dbReference type="EMBL" id="JABEND010000003">
    <property type="protein sequence ID" value="NNG35450.1"/>
    <property type="molecule type" value="Genomic_DNA"/>
</dbReference>
<evidence type="ECO:0000259" key="5">
    <source>
        <dbReference type="SMART" id="SM00796"/>
    </source>
</evidence>
<evidence type="ECO:0000256" key="3">
    <source>
        <dbReference type="ARBA" id="ARBA00022840"/>
    </source>
</evidence>
<feature type="region of interest" description="Disordered" evidence="4">
    <location>
        <begin position="101"/>
        <end position="126"/>
    </location>
</feature>
<evidence type="ECO:0000256" key="4">
    <source>
        <dbReference type="SAM" id="MobiDB-lite"/>
    </source>
</evidence>
<evidence type="ECO:0000313" key="7">
    <source>
        <dbReference type="Proteomes" id="UP000562984"/>
    </source>
</evidence>
<dbReference type="SMART" id="SM00796">
    <property type="entry name" value="AHS1"/>
    <property type="match status" value="1"/>
</dbReference>
<dbReference type="PANTHER" id="PTHR34698:SF2">
    <property type="entry name" value="5-OXOPROLINASE SUBUNIT B"/>
    <property type="match status" value="1"/>
</dbReference>
<keyword evidence="3" id="KW-0067">ATP-binding</keyword>
<feature type="domain" description="Carboxyltransferase" evidence="5">
    <location>
        <begin position="1"/>
        <end position="247"/>
    </location>
</feature>
<keyword evidence="2 6" id="KW-0378">Hydrolase</keyword>
<keyword evidence="1" id="KW-0547">Nucleotide-binding</keyword>
<dbReference type="GO" id="GO:0016787">
    <property type="term" value="F:hydrolase activity"/>
    <property type="evidence" value="ECO:0007669"/>
    <property type="project" value="UniProtKB-KW"/>
</dbReference>
<dbReference type="SUPFAM" id="SSF50891">
    <property type="entry name" value="Cyclophilin-like"/>
    <property type="match status" value="1"/>
</dbReference>
<reference evidence="6 7" key="1">
    <citation type="submission" date="2020-05" db="EMBL/GenBank/DDBJ databases">
        <title>Nakamurella sp. DB0629 isolated from air conditioner.</title>
        <authorList>
            <person name="Kim D.H."/>
            <person name="Kim D.-U."/>
        </authorList>
    </citation>
    <scope>NUCLEOTIDE SEQUENCE [LARGE SCALE GENOMIC DNA]</scope>
    <source>
        <strain evidence="6 7">DB0629</strain>
    </source>
</reference>
<dbReference type="InterPro" id="IPR029000">
    <property type="entry name" value="Cyclophilin-like_dom_sf"/>
</dbReference>
<evidence type="ECO:0000256" key="1">
    <source>
        <dbReference type="ARBA" id="ARBA00022741"/>
    </source>
</evidence>
<dbReference type="Gene3D" id="2.40.100.10">
    <property type="entry name" value="Cyclophilin-like"/>
    <property type="match status" value="1"/>
</dbReference>
<name>A0A849AAD9_9ACTN</name>
<dbReference type="Gene3D" id="3.30.1360.40">
    <property type="match status" value="1"/>
</dbReference>
<protein>
    <submittedName>
        <fullName evidence="6">Allophanate hydrolase subunit 1</fullName>
    </submittedName>
</protein>
<evidence type="ECO:0000313" key="6">
    <source>
        <dbReference type="EMBL" id="NNG35450.1"/>
    </source>
</evidence>
<dbReference type="GO" id="GO:0005524">
    <property type="term" value="F:ATP binding"/>
    <property type="evidence" value="ECO:0007669"/>
    <property type="project" value="UniProtKB-KW"/>
</dbReference>
<dbReference type="Pfam" id="PF02682">
    <property type="entry name" value="CT_C_D"/>
    <property type="match status" value="1"/>
</dbReference>
<dbReference type="PANTHER" id="PTHR34698">
    <property type="entry name" value="5-OXOPROLINASE SUBUNIT B"/>
    <property type="match status" value="1"/>
</dbReference>
<feature type="compositionally biased region" description="Gly residues" evidence="4">
    <location>
        <begin position="104"/>
        <end position="114"/>
    </location>
</feature>
<proteinExistence type="predicted"/>
<gene>
    <name evidence="6" type="ORF">HKD39_06945</name>
</gene>
<dbReference type="InterPro" id="IPR003833">
    <property type="entry name" value="CT_C_D"/>
</dbReference>